<dbReference type="RefSeq" id="WP_025440037.1">
    <property type="nucleotide sequence ID" value="NZ_LHUQ01000039.1"/>
</dbReference>
<dbReference type="Gene3D" id="3.40.50.1820">
    <property type="entry name" value="alpha/beta hydrolase"/>
    <property type="match status" value="1"/>
</dbReference>
<dbReference type="GO" id="GO:0050357">
    <property type="term" value="F:tropinesterase activity"/>
    <property type="evidence" value="ECO:0007669"/>
    <property type="project" value="UniProtKB-EC"/>
</dbReference>
<dbReference type="AlphaFoldDB" id="A0A0M0ED35"/>
<organism evidence="2 3">
    <name type="scientific">Komagataeibacter europaeus</name>
    <name type="common">Gluconacetobacter europaeus</name>
    <dbReference type="NCBI Taxonomy" id="33995"/>
    <lineage>
        <taxon>Bacteria</taxon>
        <taxon>Pseudomonadati</taxon>
        <taxon>Pseudomonadota</taxon>
        <taxon>Alphaproteobacteria</taxon>
        <taxon>Acetobacterales</taxon>
        <taxon>Acetobacteraceae</taxon>
        <taxon>Komagataeibacter</taxon>
    </lineage>
</organism>
<dbReference type="PANTHER" id="PTHR43433:SF5">
    <property type="entry name" value="AB HYDROLASE-1 DOMAIN-CONTAINING PROTEIN"/>
    <property type="match status" value="1"/>
</dbReference>
<proteinExistence type="predicted"/>
<keyword evidence="3" id="KW-1185">Reference proteome</keyword>
<reference evidence="2" key="1">
    <citation type="submission" date="2015-08" db="EMBL/GenBank/DDBJ databases">
        <title>Draft genome sequence of Komagataeibacter europaeus CECT 8546 a cellulose producer strain from vinegar produced by the traditional method.</title>
        <authorList>
            <person name="Poehlein A."/>
            <person name="Valera M.J."/>
            <person name="Haack F.S."/>
            <person name="Mas A."/>
            <person name="Daniel R."/>
            <person name="Streit W.R."/>
            <person name="Mateo E."/>
        </authorList>
    </citation>
    <scope>NUCLEOTIDE SEQUENCE [LARGE SCALE GENOMIC DNA]</scope>
    <source>
        <strain evidence="2">CECT 8546</strain>
    </source>
</reference>
<accession>A0A0M0ED35</accession>
<dbReference type="STRING" id="33995.KOEU_33130"/>
<evidence type="ECO:0000313" key="2">
    <source>
        <dbReference type="EMBL" id="KON63189.1"/>
    </source>
</evidence>
<dbReference type="Pfam" id="PF12697">
    <property type="entry name" value="Abhydrolase_6"/>
    <property type="match status" value="1"/>
</dbReference>
<dbReference type="GO" id="GO:0046503">
    <property type="term" value="P:glycerolipid catabolic process"/>
    <property type="evidence" value="ECO:0007669"/>
    <property type="project" value="TreeGrafter"/>
</dbReference>
<dbReference type="GO" id="GO:0004806">
    <property type="term" value="F:triacylglycerol lipase activity"/>
    <property type="evidence" value="ECO:0007669"/>
    <property type="project" value="TreeGrafter"/>
</dbReference>
<keyword evidence="2" id="KW-0378">Hydrolase</keyword>
<feature type="domain" description="AB hydrolase-1" evidence="1">
    <location>
        <begin position="28"/>
        <end position="244"/>
    </location>
</feature>
<dbReference type="PATRIC" id="fig|33995.3.peg.3671"/>
<sequence>MFDTGKFVSVGDTNLFVSEAGNPKGRVIVLLHGGLRSRLDFIPLAKYLAEDYRLIAIDTRGHGRSGIGTAPLTYRQLQDDFTAVLNAMGLQKSGIIGHSDGGIVALRLAASHAVQPEFVIAVGAHWVLPENDPARQIYQKINLEKWRGMFGNQISVYNAENPEPDFEKLFKAATHMWLGCDEDAYPGASVKNIRCPLLVVHGDDDMLVSRQQAFELAEQVKGARLLNLPFAKHTLLEDMPERVFPFLQDFMNRVTA</sequence>
<dbReference type="InterPro" id="IPR000073">
    <property type="entry name" value="AB_hydrolase_1"/>
</dbReference>
<evidence type="ECO:0000313" key="3">
    <source>
        <dbReference type="Proteomes" id="UP000037566"/>
    </source>
</evidence>
<dbReference type="Proteomes" id="UP000037566">
    <property type="component" value="Unassembled WGS sequence"/>
</dbReference>
<name>A0A0M0ED35_KOMEU</name>
<gene>
    <name evidence="2" type="ORF">KOEU_33130</name>
</gene>
<dbReference type="InterPro" id="IPR050471">
    <property type="entry name" value="AB_hydrolase"/>
</dbReference>
<comment type="caution">
    <text evidence="2">The sequence shown here is derived from an EMBL/GenBank/DDBJ whole genome shotgun (WGS) entry which is preliminary data.</text>
</comment>
<dbReference type="OrthoDB" id="9779853at2"/>
<dbReference type="EC" id="3.1.1.10" evidence="2"/>
<dbReference type="SUPFAM" id="SSF53474">
    <property type="entry name" value="alpha/beta-Hydrolases"/>
    <property type="match status" value="1"/>
</dbReference>
<protein>
    <submittedName>
        <fullName evidence="2">Tropinesterase</fullName>
        <ecNumber evidence="2">3.1.1.10</ecNumber>
    </submittedName>
</protein>
<dbReference type="EMBL" id="LHUQ01000039">
    <property type="protein sequence ID" value="KON63189.1"/>
    <property type="molecule type" value="Genomic_DNA"/>
</dbReference>
<dbReference type="InterPro" id="IPR029058">
    <property type="entry name" value="AB_hydrolase_fold"/>
</dbReference>
<dbReference type="PANTHER" id="PTHR43433">
    <property type="entry name" value="HYDROLASE, ALPHA/BETA FOLD FAMILY PROTEIN"/>
    <property type="match status" value="1"/>
</dbReference>
<evidence type="ECO:0000259" key="1">
    <source>
        <dbReference type="Pfam" id="PF12697"/>
    </source>
</evidence>